<dbReference type="Gene3D" id="3.30.200.20">
    <property type="entry name" value="Phosphorylase Kinase, domain 1"/>
    <property type="match status" value="1"/>
</dbReference>
<evidence type="ECO:0000256" key="2">
    <source>
        <dbReference type="ARBA" id="ARBA00012513"/>
    </source>
</evidence>
<protein>
    <recommendedName>
        <fullName evidence="2">non-specific serine/threonine protein kinase</fullName>
        <ecNumber evidence="2">2.7.11.1</ecNumber>
    </recommendedName>
</protein>
<dbReference type="PANTHER" id="PTHR43671">
    <property type="entry name" value="SERINE/THREONINE-PROTEIN KINASE NEK"/>
    <property type="match status" value="1"/>
</dbReference>
<dbReference type="InterPro" id="IPR017441">
    <property type="entry name" value="Protein_kinase_ATP_BS"/>
</dbReference>
<comment type="catalytic activity">
    <reaction evidence="8">
        <text>L-threonyl-[protein] + ATP = O-phospho-L-threonyl-[protein] + ADP + H(+)</text>
        <dbReference type="Rhea" id="RHEA:46608"/>
        <dbReference type="Rhea" id="RHEA-COMP:11060"/>
        <dbReference type="Rhea" id="RHEA-COMP:11605"/>
        <dbReference type="ChEBI" id="CHEBI:15378"/>
        <dbReference type="ChEBI" id="CHEBI:30013"/>
        <dbReference type="ChEBI" id="CHEBI:30616"/>
        <dbReference type="ChEBI" id="CHEBI:61977"/>
        <dbReference type="ChEBI" id="CHEBI:456216"/>
        <dbReference type="EC" id="2.7.11.1"/>
    </reaction>
</comment>
<evidence type="ECO:0000256" key="1">
    <source>
        <dbReference type="ARBA" id="ARBA00010886"/>
    </source>
</evidence>
<feature type="binding site" evidence="10">
    <location>
        <position position="37"/>
    </location>
    <ligand>
        <name>ATP</name>
        <dbReference type="ChEBI" id="CHEBI:30616"/>
    </ligand>
</feature>
<feature type="compositionally biased region" description="Basic and acidic residues" evidence="11">
    <location>
        <begin position="459"/>
        <end position="479"/>
    </location>
</feature>
<dbReference type="EMBL" id="JAQQAF010000006">
    <property type="protein sequence ID" value="KAJ8477104.1"/>
    <property type="molecule type" value="Genomic_DNA"/>
</dbReference>
<dbReference type="Pfam" id="PF00069">
    <property type="entry name" value="Pkinase"/>
    <property type="match status" value="1"/>
</dbReference>
<dbReference type="EC" id="2.7.11.1" evidence="2"/>
<dbReference type="PROSITE" id="PS50011">
    <property type="entry name" value="PROTEIN_KINASE_DOM"/>
    <property type="match status" value="1"/>
</dbReference>
<dbReference type="GO" id="GO:0004674">
    <property type="term" value="F:protein serine/threonine kinase activity"/>
    <property type="evidence" value="ECO:0007669"/>
    <property type="project" value="UniProtKB-KW"/>
</dbReference>
<evidence type="ECO:0000256" key="11">
    <source>
        <dbReference type="SAM" id="MobiDB-lite"/>
    </source>
</evidence>
<dbReference type="GO" id="GO:0055028">
    <property type="term" value="C:cortical microtubule"/>
    <property type="evidence" value="ECO:0007669"/>
    <property type="project" value="TreeGrafter"/>
</dbReference>
<keyword evidence="4" id="KW-0808">Transferase</keyword>
<feature type="compositionally biased region" description="Basic residues" evidence="11">
    <location>
        <begin position="523"/>
        <end position="533"/>
    </location>
</feature>
<dbReference type="PANTHER" id="PTHR43671:SF98">
    <property type="entry name" value="SERINE_THREONINE-PROTEIN KINASE NEK11"/>
    <property type="match status" value="1"/>
</dbReference>
<dbReference type="AlphaFoldDB" id="A0AAV8QKH5"/>
<keyword evidence="14" id="KW-1185">Reference proteome</keyword>
<comment type="catalytic activity">
    <reaction evidence="9">
        <text>L-seryl-[protein] + ATP = O-phospho-L-seryl-[protein] + ADP + H(+)</text>
        <dbReference type="Rhea" id="RHEA:17989"/>
        <dbReference type="Rhea" id="RHEA-COMP:9863"/>
        <dbReference type="Rhea" id="RHEA-COMP:11604"/>
        <dbReference type="ChEBI" id="CHEBI:15378"/>
        <dbReference type="ChEBI" id="CHEBI:29999"/>
        <dbReference type="ChEBI" id="CHEBI:30616"/>
        <dbReference type="ChEBI" id="CHEBI:83421"/>
        <dbReference type="ChEBI" id="CHEBI:456216"/>
        <dbReference type="EC" id="2.7.11.1"/>
    </reaction>
</comment>
<keyword evidence="7 10" id="KW-0067">ATP-binding</keyword>
<dbReference type="InterPro" id="IPR011009">
    <property type="entry name" value="Kinase-like_dom_sf"/>
</dbReference>
<evidence type="ECO:0000259" key="12">
    <source>
        <dbReference type="PROSITE" id="PS50011"/>
    </source>
</evidence>
<keyword evidence="5 10" id="KW-0547">Nucleotide-binding</keyword>
<keyword evidence="6" id="KW-0418">Kinase</keyword>
<feature type="region of interest" description="Disordered" evidence="11">
    <location>
        <begin position="276"/>
        <end position="354"/>
    </location>
</feature>
<dbReference type="InterPro" id="IPR050660">
    <property type="entry name" value="NEK_Ser/Thr_kinase"/>
</dbReference>
<feature type="compositionally biased region" description="Polar residues" evidence="11">
    <location>
        <begin position="435"/>
        <end position="447"/>
    </location>
</feature>
<evidence type="ECO:0000256" key="8">
    <source>
        <dbReference type="ARBA" id="ARBA00047899"/>
    </source>
</evidence>
<gene>
    <name evidence="13" type="ORF">OPV22_020831</name>
</gene>
<feature type="region of interest" description="Disordered" evidence="11">
    <location>
        <begin position="411"/>
        <end position="542"/>
    </location>
</feature>
<feature type="compositionally biased region" description="Polar residues" evidence="11">
    <location>
        <begin position="285"/>
        <end position="295"/>
    </location>
</feature>
<organism evidence="13 14">
    <name type="scientific">Ensete ventricosum</name>
    <name type="common">Abyssinian banana</name>
    <name type="synonym">Musa ensete</name>
    <dbReference type="NCBI Taxonomy" id="4639"/>
    <lineage>
        <taxon>Eukaryota</taxon>
        <taxon>Viridiplantae</taxon>
        <taxon>Streptophyta</taxon>
        <taxon>Embryophyta</taxon>
        <taxon>Tracheophyta</taxon>
        <taxon>Spermatophyta</taxon>
        <taxon>Magnoliopsida</taxon>
        <taxon>Liliopsida</taxon>
        <taxon>Zingiberales</taxon>
        <taxon>Musaceae</taxon>
        <taxon>Ensete</taxon>
    </lineage>
</organism>
<feature type="domain" description="Protein kinase" evidence="12">
    <location>
        <begin position="8"/>
        <end position="262"/>
    </location>
</feature>
<dbReference type="PROSITE" id="PS00107">
    <property type="entry name" value="PROTEIN_KINASE_ATP"/>
    <property type="match status" value="1"/>
</dbReference>
<evidence type="ECO:0000256" key="10">
    <source>
        <dbReference type="PROSITE-ProRule" id="PRU10141"/>
    </source>
</evidence>
<dbReference type="InterPro" id="IPR000719">
    <property type="entry name" value="Prot_kinase_dom"/>
</dbReference>
<evidence type="ECO:0000256" key="5">
    <source>
        <dbReference type="ARBA" id="ARBA00022741"/>
    </source>
</evidence>
<evidence type="ECO:0000313" key="14">
    <source>
        <dbReference type="Proteomes" id="UP001222027"/>
    </source>
</evidence>
<accession>A0AAV8QKH5</accession>
<feature type="region of interest" description="Disordered" evidence="11">
    <location>
        <begin position="842"/>
        <end position="888"/>
    </location>
</feature>
<comment type="caution">
    <text evidence="13">The sequence shown here is derived from an EMBL/GenBank/DDBJ whole genome shotgun (WGS) entry which is preliminary data.</text>
</comment>
<dbReference type="GO" id="GO:0007017">
    <property type="term" value="P:microtubule-based process"/>
    <property type="evidence" value="ECO:0007669"/>
    <property type="project" value="TreeGrafter"/>
</dbReference>
<dbReference type="Proteomes" id="UP001222027">
    <property type="component" value="Unassembled WGS sequence"/>
</dbReference>
<dbReference type="PROSITE" id="PS00108">
    <property type="entry name" value="PROTEIN_KINASE_ST"/>
    <property type="match status" value="1"/>
</dbReference>
<dbReference type="SUPFAM" id="SSF56112">
    <property type="entry name" value="Protein kinase-like (PK-like)"/>
    <property type="match status" value="1"/>
</dbReference>
<feature type="compositionally biased region" description="Low complexity" evidence="11">
    <location>
        <begin position="859"/>
        <end position="871"/>
    </location>
</feature>
<evidence type="ECO:0000256" key="7">
    <source>
        <dbReference type="ARBA" id="ARBA00022840"/>
    </source>
</evidence>
<proteinExistence type="inferred from homology"/>
<dbReference type="FunFam" id="3.30.200.20:FF:000108">
    <property type="entry name" value="Serine/threonine-protein kinase Nek2"/>
    <property type="match status" value="1"/>
</dbReference>
<reference evidence="13 14" key="1">
    <citation type="submission" date="2022-12" db="EMBL/GenBank/DDBJ databases">
        <title>Chromosome-scale assembly of the Ensete ventricosum genome.</title>
        <authorList>
            <person name="Dussert Y."/>
            <person name="Stocks J."/>
            <person name="Wendawek A."/>
            <person name="Woldeyes F."/>
            <person name="Nichols R.A."/>
            <person name="Borrell J.S."/>
        </authorList>
    </citation>
    <scope>NUCLEOTIDE SEQUENCE [LARGE SCALE GENOMIC DNA]</scope>
    <source>
        <strain evidence="14">cv. Maze</strain>
        <tissue evidence="13">Seeds</tissue>
    </source>
</reference>
<dbReference type="SMART" id="SM00220">
    <property type="entry name" value="S_TKc"/>
    <property type="match status" value="1"/>
</dbReference>
<evidence type="ECO:0000256" key="3">
    <source>
        <dbReference type="ARBA" id="ARBA00022527"/>
    </source>
</evidence>
<evidence type="ECO:0000256" key="6">
    <source>
        <dbReference type="ARBA" id="ARBA00022777"/>
    </source>
</evidence>
<dbReference type="InterPro" id="IPR008271">
    <property type="entry name" value="Ser/Thr_kinase_AS"/>
</dbReference>
<evidence type="ECO:0000313" key="13">
    <source>
        <dbReference type="EMBL" id="KAJ8477104.1"/>
    </source>
</evidence>
<dbReference type="Gene3D" id="1.10.510.10">
    <property type="entry name" value="Transferase(Phosphotransferase) domain 1"/>
    <property type="match status" value="1"/>
</dbReference>
<dbReference type="CDD" id="cd08215">
    <property type="entry name" value="STKc_Nek"/>
    <property type="match status" value="1"/>
</dbReference>
<dbReference type="GO" id="GO:0005524">
    <property type="term" value="F:ATP binding"/>
    <property type="evidence" value="ECO:0007669"/>
    <property type="project" value="UniProtKB-UniRule"/>
</dbReference>
<keyword evidence="3" id="KW-0723">Serine/threonine-protein kinase</keyword>
<feature type="compositionally biased region" description="Basic and acidic residues" evidence="11">
    <location>
        <begin position="874"/>
        <end position="887"/>
    </location>
</feature>
<sequence>MESRMDRYEIMEQIGRGAFGAAILVNHKQEKTKYVLKKIRLARQTERCRQSAYQEMALIARLQHPYIVEFKEAWVEKGCYVCIVTGYCEGGDMGELMKRSNGTYFPEEKLLKWFVQLLLAVEYLHSNFVLHRDLKCSNIFLTKDHEVRLGDFGLAKTLKADDLASSVVGTPNYMCPELLADIPYGFKSDIWSLGCCVYEMAAHRPAFKAFDMGGLISKINKSSIGPLPACYSSSLKLIIKSMLRKNPENRPSASEILQHPYLQPFVNEHRLCADPIVNKPPEKPISTSHSNQNNMSESQNDSISSSDKDSLQSGDCNTSGPVVDCHRKALGRDGPLTDDGVSSDKYSSTVDGTHGTGISKVAMERTGLTKFLHIDQQPKVESNQSKAINNMTVALKEEGIVRGSSSLVRATRVKGVTGSNHKTSPEPMPKLSKPIGTSSTLKSNSEGQADEPAKTNNDPAKERQHDEPAKTNSDSEKQVHASQRNKHLLPVSETSPNTKARYDGVSPPAPVKQITEDYMPPKTRQRTPKRTVPSKKLSGVDHSPVENGIKCVPAKLTQEPDIGLSKDCCHPLEVNGLPEEVPLDPSREMKTDTGYQNVPSVSTQESPKRVIKVQKQFSSNTAANSAEESLLPEISESKLPMSLISSCTCPRLDYLSAESHEHGSRPTLNWEVSPVDLQNSTSSNDMSLSSLLEPNFSISEKDVVYKDDVSLNKLEHHQMVMQTGIDKFTVRELLSSMTDIGTFVSSAPKNTSLGSLPAANQTLEKPAASHLNPVFDDVIHVIRHSSFRVGMDQPISDNNEKSVQNIDLGKLLNVVQDEVEMRGISTLLKPNGFVETVTLETNASESSINDKPDSSETVRSSSTEIRSASSEHTIVSKEEETPAKETLDVNSFRQRAEALEGLLELSADLLQHSRLEELAVVLKPFGKDKVSPRETAMWLVKSFKGMMSDDASHAA</sequence>
<evidence type="ECO:0000256" key="4">
    <source>
        <dbReference type="ARBA" id="ARBA00022679"/>
    </source>
</evidence>
<name>A0AAV8QKH5_ENSVE</name>
<evidence type="ECO:0000256" key="9">
    <source>
        <dbReference type="ARBA" id="ARBA00048679"/>
    </source>
</evidence>
<comment type="similarity">
    <text evidence="1">Belongs to the protein kinase superfamily. NEK Ser/Thr protein kinase family. NIMA subfamily.</text>
</comment>
<feature type="compositionally biased region" description="Low complexity" evidence="11">
    <location>
        <begin position="296"/>
        <end position="315"/>
    </location>
</feature>